<feature type="domain" description="HTH araC/xylS-type" evidence="4">
    <location>
        <begin position="178"/>
        <end position="275"/>
    </location>
</feature>
<evidence type="ECO:0000259" key="4">
    <source>
        <dbReference type="PROSITE" id="PS01124"/>
    </source>
</evidence>
<accession>A0A147GQX1</accession>
<evidence type="ECO:0000256" key="3">
    <source>
        <dbReference type="ARBA" id="ARBA00023163"/>
    </source>
</evidence>
<evidence type="ECO:0000313" key="5">
    <source>
        <dbReference type="EMBL" id="KTT18136.1"/>
    </source>
</evidence>
<dbReference type="Gene3D" id="1.10.10.60">
    <property type="entry name" value="Homeodomain-like"/>
    <property type="match status" value="2"/>
</dbReference>
<dbReference type="InterPro" id="IPR003313">
    <property type="entry name" value="AraC-bd"/>
</dbReference>
<organism evidence="5 6">
    <name type="scientific">Pseudacidovorax intermedius</name>
    <dbReference type="NCBI Taxonomy" id="433924"/>
    <lineage>
        <taxon>Bacteria</taxon>
        <taxon>Pseudomonadati</taxon>
        <taxon>Pseudomonadota</taxon>
        <taxon>Betaproteobacteria</taxon>
        <taxon>Burkholderiales</taxon>
        <taxon>Comamonadaceae</taxon>
        <taxon>Pseudacidovorax</taxon>
    </lineage>
</organism>
<keyword evidence="2" id="KW-0238">DNA-binding</keyword>
<dbReference type="GO" id="GO:0043565">
    <property type="term" value="F:sequence-specific DNA binding"/>
    <property type="evidence" value="ECO:0007669"/>
    <property type="project" value="InterPro"/>
</dbReference>
<dbReference type="Proteomes" id="UP000072741">
    <property type="component" value="Unassembled WGS sequence"/>
</dbReference>
<dbReference type="Pfam" id="PF02311">
    <property type="entry name" value="AraC_binding"/>
    <property type="match status" value="1"/>
</dbReference>
<proteinExistence type="predicted"/>
<name>A0A147GQX1_9BURK</name>
<sequence length="277" mass="29147">MSGAGRVTRAKRPFELLPCRMPGIEAVCADTARSFGRHTHGQFGLGLIARGAQKSASGRGMVEAGAGDLITVNPGEVHDGMPLDANGRAWRMLYLDPALVAGLVADIAGGWHASVFEFTRPALRDPRLAAGFQTLFAALTAPGADADELAAEQGLMLLLRDLLQAKVPDTRGVPAGIAAARARMDDDPAATPALAELAREAGLGRYQFLRGFARATGLTPHAYLVQRRLQRARRLIGHGLPLADASAACGFADQSHMTRAFVRSFGLTPGAYARSAG</sequence>
<dbReference type="Pfam" id="PF12833">
    <property type="entry name" value="HTH_18"/>
    <property type="match status" value="1"/>
</dbReference>
<dbReference type="SUPFAM" id="SSF46689">
    <property type="entry name" value="Homeodomain-like"/>
    <property type="match status" value="2"/>
</dbReference>
<dbReference type="InterPro" id="IPR037923">
    <property type="entry name" value="HTH-like"/>
</dbReference>
<dbReference type="PATRIC" id="fig|433924.3.peg.141"/>
<dbReference type="OrthoDB" id="3631840at2"/>
<dbReference type="InterPro" id="IPR009057">
    <property type="entry name" value="Homeodomain-like_sf"/>
</dbReference>
<keyword evidence="3" id="KW-0804">Transcription</keyword>
<dbReference type="PANTHER" id="PTHR46796">
    <property type="entry name" value="HTH-TYPE TRANSCRIPTIONAL ACTIVATOR RHAS-RELATED"/>
    <property type="match status" value="1"/>
</dbReference>
<gene>
    <name evidence="5" type="ORF">NS331_16255</name>
</gene>
<keyword evidence="6" id="KW-1185">Reference proteome</keyword>
<dbReference type="AlphaFoldDB" id="A0A147GQX1"/>
<dbReference type="SMART" id="SM00342">
    <property type="entry name" value="HTH_ARAC"/>
    <property type="match status" value="1"/>
</dbReference>
<evidence type="ECO:0000256" key="1">
    <source>
        <dbReference type="ARBA" id="ARBA00023015"/>
    </source>
</evidence>
<dbReference type="PANTHER" id="PTHR46796:SF2">
    <property type="entry name" value="TRANSCRIPTIONAL REGULATORY PROTEIN"/>
    <property type="match status" value="1"/>
</dbReference>
<comment type="caution">
    <text evidence="5">The sequence shown here is derived from an EMBL/GenBank/DDBJ whole genome shotgun (WGS) entry which is preliminary data.</text>
</comment>
<evidence type="ECO:0000313" key="6">
    <source>
        <dbReference type="Proteomes" id="UP000072741"/>
    </source>
</evidence>
<reference evidence="5 6" key="1">
    <citation type="journal article" date="2016" name="Front. Microbiol.">
        <title>Genomic Resource of Rice Seed Associated Bacteria.</title>
        <authorList>
            <person name="Midha S."/>
            <person name="Bansal K."/>
            <person name="Sharma S."/>
            <person name="Kumar N."/>
            <person name="Patil P.P."/>
            <person name="Chaudhry V."/>
            <person name="Patil P.B."/>
        </authorList>
    </citation>
    <scope>NUCLEOTIDE SEQUENCE [LARGE SCALE GENOMIC DNA]</scope>
    <source>
        <strain evidence="5 6">NS331</strain>
    </source>
</reference>
<protein>
    <submittedName>
        <fullName evidence="5">AraC family transcriptional regulator</fullName>
    </submittedName>
</protein>
<evidence type="ECO:0000256" key="2">
    <source>
        <dbReference type="ARBA" id="ARBA00023125"/>
    </source>
</evidence>
<dbReference type="EMBL" id="LDSL01000105">
    <property type="protein sequence ID" value="KTT18136.1"/>
    <property type="molecule type" value="Genomic_DNA"/>
</dbReference>
<dbReference type="InterPro" id="IPR018060">
    <property type="entry name" value="HTH_AraC"/>
</dbReference>
<dbReference type="SUPFAM" id="SSF51215">
    <property type="entry name" value="Regulatory protein AraC"/>
    <property type="match status" value="1"/>
</dbReference>
<dbReference type="InterPro" id="IPR050204">
    <property type="entry name" value="AraC_XylS_family_regulators"/>
</dbReference>
<dbReference type="GO" id="GO:0003700">
    <property type="term" value="F:DNA-binding transcription factor activity"/>
    <property type="evidence" value="ECO:0007669"/>
    <property type="project" value="InterPro"/>
</dbReference>
<keyword evidence="1" id="KW-0805">Transcription regulation</keyword>
<dbReference type="PROSITE" id="PS01124">
    <property type="entry name" value="HTH_ARAC_FAMILY_2"/>
    <property type="match status" value="1"/>
</dbReference>